<evidence type="ECO:0000256" key="1">
    <source>
        <dbReference type="ARBA" id="ARBA00001947"/>
    </source>
</evidence>
<evidence type="ECO:0000256" key="8">
    <source>
        <dbReference type="ARBA" id="ARBA00023315"/>
    </source>
</evidence>
<protein>
    <recommendedName>
        <fullName evidence="4 9">Phosphate propanoyltransferase</fullName>
        <ecNumber evidence="3 9">2.3.1.222</ecNumber>
    </recommendedName>
</protein>
<evidence type="ECO:0000256" key="5">
    <source>
        <dbReference type="ARBA" id="ARBA00022679"/>
    </source>
</evidence>
<comment type="cofactor">
    <cofactor evidence="1">
        <name>Zn(2+)</name>
        <dbReference type="ChEBI" id="CHEBI:29105"/>
    </cofactor>
</comment>
<comment type="catalytic activity">
    <reaction evidence="9">
        <text>propanoyl-CoA + phosphate = propanoyl phosphate + CoA</text>
        <dbReference type="Rhea" id="RHEA:28046"/>
        <dbReference type="ChEBI" id="CHEBI:43474"/>
        <dbReference type="ChEBI" id="CHEBI:57287"/>
        <dbReference type="ChEBI" id="CHEBI:57392"/>
        <dbReference type="ChEBI" id="CHEBI:58933"/>
        <dbReference type="EC" id="2.3.1.222"/>
    </reaction>
</comment>
<comment type="similarity">
    <text evidence="2 9">Belongs to the PduL family.</text>
</comment>
<evidence type="ECO:0000256" key="3">
    <source>
        <dbReference type="ARBA" id="ARBA00012206"/>
    </source>
</evidence>
<gene>
    <name evidence="10" type="ORF">A2358_00450</name>
</gene>
<evidence type="ECO:0000256" key="7">
    <source>
        <dbReference type="ARBA" id="ARBA00022833"/>
    </source>
</evidence>
<keyword evidence="8 9" id="KW-0012">Acyltransferase</keyword>
<organism evidence="10 11">
    <name type="scientific">Candidatus Staskawiczbacteria bacterium RIFOXYB1_FULL_37_44</name>
    <dbReference type="NCBI Taxonomy" id="1802223"/>
    <lineage>
        <taxon>Bacteria</taxon>
        <taxon>Candidatus Staskawicziibacteriota</taxon>
    </lineage>
</organism>
<dbReference type="NCBIfam" id="NF011652">
    <property type="entry name" value="PRK15070.1"/>
    <property type="match status" value="1"/>
</dbReference>
<dbReference type="EMBL" id="MHPJ01000004">
    <property type="protein sequence ID" value="OGZ79442.1"/>
    <property type="molecule type" value="Genomic_DNA"/>
</dbReference>
<accession>A0A1G2IXL2</accession>
<proteinExistence type="inferred from homology"/>
<evidence type="ECO:0000256" key="4">
    <source>
        <dbReference type="ARBA" id="ARBA00020837"/>
    </source>
</evidence>
<keyword evidence="5 9" id="KW-0808">Transferase</keyword>
<dbReference type="PIRSF" id="PIRSF010130">
    <property type="entry name" value="PduL"/>
    <property type="match status" value="1"/>
</dbReference>
<sequence>MWKIKKNIKIPVEVSARHCHLSKQDLEKLFGAGYELKNIKQLSQPSDFACEETISIKTDSHILENVRIVGPIREKTQVEISLTDAKKLGANPPVRLSGDLESSGAITLAGPAGEVALEKGLIIAKRHIHCATSEAKNLGLKNNSVVSVKIEGERPVIFENVAVRIKDNYKLCMHIDTDEGNACGINKIGQGVIL</sequence>
<evidence type="ECO:0000256" key="6">
    <source>
        <dbReference type="ARBA" id="ARBA00022723"/>
    </source>
</evidence>
<comment type="function">
    <text evidence="9">Involved in 1,2-propanediol (1,2-PD) degradation by catalyzing the conversion of propanoyl-CoA to propanoyl-phosphate.</text>
</comment>
<dbReference type="GO" id="GO:0046872">
    <property type="term" value="F:metal ion binding"/>
    <property type="evidence" value="ECO:0007669"/>
    <property type="project" value="UniProtKB-KW"/>
</dbReference>
<dbReference type="GO" id="GO:0051144">
    <property type="term" value="P:1,2-propanediol catabolic process"/>
    <property type="evidence" value="ECO:0007669"/>
    <property type="project" value="UniProtKB-UniPathway"/>
</dbReference>
<evidence type="ECO:0000256" key="2">
    <source>
        <dbReference type="ARBA" id="ARBA00007342"/>
    </source>
</evidence>
<dbReference type="STRING" id="1802223.A2358_00450"/>
<dbReference type="AlphaFoldDB" id="A0A1G2IXL2"/>
<dbReference type="PANTHER" id="PTHR39453">
    <property type="entry name" value="PHOSPHATE PROPANOYLTRANSFERASE"/>
    <property type="match status" value="1"/>
</dbReference>
<dbReference type="PANTHER" id="PTHR39453:SF1">
    <property type="entry name" value="PHOSPHATE PROPANOYLTRANSFERASE"/>
    <property type="match status" value="1"/>
</dbReference>
<evidence type="ECO:0000256" key="9">
    <source>
        <dbReference type="PIRNR" id="PIRNR010130"/>
    </source>
</evidence>
<dbReference type="EC" id="2.3.1.222" evidence="3 9"/>
<evidence type="ECO:0000313" key="10">
    <source>
        <dbReference type="EMBL" id="OGZ79442.1"/>
    </source>
</evidence>
<comment type="pathway">
    <text evidence="9">Polyol metabolism; 1,2-propanediol degradation.</text>
</comment>
<dbReference type="UniPathway" id="UPA00621"/>
<dbReference type="Pfam" id="PF06130">
    <property type="entry name" value="PTAC"/>
    <property type="match status" value="1"/>
</dbReference>
<keyword evidence="6" id="KW-0479">Metal-binding</keyword>
<name>A0A1G2IXL2_9BACT</name>
<comment type="caution">
    <text evidence="10">The sequence shown here is derived from an EMBL/GenBank/DDBJ whole genome shotgun (WGS) entry which is preliminary data.</text>
</comment>
<dbReference type="Proteomes" id="UP000178650">
    <property type="component" value="Unassembled WGS sequence"/>
</dbReference>
<dbReference type="InterPro" id="IPR008300">
    <property type="entry name" value="PTAC"/>
</dbReference>
<keyword evidence="7" id="KW-0862">Zinc</keyword>
<reference evidence="10 11" key="1">
    <citation type="journal article" date="2016" name="Nat. Commun.">
        <title>Thousands of microbial genomes shed light on interconnected biogeochemical processes in an aquifer system.</title>
        <authorList>
            <person name="Anantharaman K."/>
            <person name="Brown C.T."/>
            <person name="Hug L.A."/>
            <person name="Sharon I."/>
            <person name="Castelle C.J."/>
            <person name="Probst A.J."/>
            <person name="Thomas B.C."/>
            <person name="Singh A."/>
            <person name="Wilkins M.J."/>
            <person name="Karaoz U."/>
            <person name="Brodie E.L."/>
            <person name="Williams K.H."/>
            <person name="Hubbard S.S."/>
            <person name="Banfield J.F."/>
        </authorList>
    </citation>
    <scope>NUCLEOTIDE SEQUENCE [LARGE SCALE GENOMIC DNA]</scope>
</reference>
<evidence type="ECO:0000313" key="11">
    <source>
        <dbReference type="Proteomes" id="UP000178650"/>
    </source>
</evidence>
<dbReference type="GO" id="GO:0016747">
    <property type="term" value="F:acyltransferase activity, transferring groups other than amino-acyl groups"/>
    <property type="evidence" value="ECO:0007669"/>
    <property type="project" value="InterPro"/>
</dbReference>